<dbReference type="AlphaFoldDB" id="A0A7K1LQ39"/>
<comment type="caution">
    <text evidence="1">The sequence shown here is derived from an EMBL/GenBank/DDBJ whole genome shotgun (WGS) entry which is preliminary data.</text>
</comment>
<accession>A0A7K1LQ39</accession>
<dbReference type="Proteomes" id="UP000460416">
    <property type="component" value="Unassembled WGS sequence"/>
</dbReference>
<proteinExistence type="predicted"/>
<name>A0A7K1LQ39_9FLAO</name>
<evidence type="ECO:0000313" key="2">
    <source>
        <dbReference type="Proteomes" id="UP000460416"/>
    </source>
</evidence>
<keyword evidence="2" id="KW-1185">Reference proteome</keyword>
<organism evidence="1 2">
    <name type="scientific">Christiangramia aestuarii</name>
    <dbReference type="NCBI Taxonomy" id="1028746"/>
    <lineage>
        <taxon>Bacteria</taxon>
        <taxon>Pseudomonadati</taxon>
        <taxon>Bacteroidota</taxon>
        <taxon>Flavobacteriia</taxon>
        <taxon>Flavobacteriales</taxon>
        <taxon>Flavobacteriaceae</taxon>
        <taxon>Christiangramia</taxon>
    </lineage>
</organism>
<dbReference type="EMBL" id="VJVW01000003">
    <property type="protein sequence ID" value="MUP42883.1"/>
    <property type="molecule type" value="Genomic_DNA"/>
</dbReference>
<dbReference type="RefSeq" id="WP_156276450.1">
    <property type="nucleotide sequence ID" value="NZ_BAABGI010000003.1"/>
</dbReference>
<sequence length="81" mass="9666">MLKQTDFIFTTEEDYKRIQLIKDRIQNIHTSPKFFGLPLKTLELIRRFNSLYLQVIDQNDSKPSNMNQLMITTRGLESELF</sequence>
<reference evidence="1 2" key="1">
    <citation type="submission" date="2019-07" db="EMBL/GenBank/DDBJ databases">
        <title>Gramella aestuarii sp. nov., isolated from a tidal flat, and emended description of Gramella echinicola.</title>
        <authorList>
            <person name="Liu L."/>
        </authorList>
    </citation>
    <scope>NUCLEOTIDE SEQUENCE [LARGE SCALE GENOMIC DNA]</scope>
    <source>
        <strain evidence="1 2">BS12</strain>
    </source>
</reference>
<gene>
    <name evidence="1" type="ORF">FLP08_09875</name>
</gene>
<dbReference type="OrthoDB" id="1448953at2"/>
<evidence type="ECO:0000313" key="1">
    <source>
        <dbReference type="EMBL" id="MUP42883.1"/>
    </source>
</evidence>
<protein>
    <submittedName>
        <fullName evidence="1">Uncharacterized protein</fullName>
    </submittedName>
</protein>